<protein>
    <submittedName>
        <fullName evidence="2">Uncharacterized protein</fullName>
    </submittedName>
</protein>
<evidence type="ECO:0000313" key="3">
    <source>
        <dbReference type="Proteomes" id="UP001157946"/>
    </source>
</evidence>
<evidence type="ECO:0000313" key="2">
    <source>
        <dbReference type="EMBL" id="SMP22243.1"/>
    </source>
</evidence>
<dbReference type="Gene3D" id="3.40.1350.120">
    <property type="match status" value="1"/>
</dbReference>
<keyword evidence="3" id="KW-1185">Reference proteome</keyword>
<reference evidence="2" key="1">
    <citation type="submission" date="2017-05" db="EMBL/GenBank/DDBJ databases">
        <authorList>
            <person name="Varghese N."/>
            <person name="Submissions S."/>
        </authorList>
    </citation>
    <scope>NUCLEOTIDE SEQUENCE</scope>
    <source>
        <strain evidence="2">DSM 45262</strain>
    </source>
</reference>
<dbReference type="EMBL" id="FXTU01000004">
    <property type="protein sequence ID" value="SMP22243.1"/>
    <property type="molecule type" value="Genomic_DNA"/>
</dbReference>
<dbReference type="RefSeq" id="WP_284724328.1">
    <property type="nucleotide sequence ID" value="NZ_FXTU01000004.1"/>
</dbReference>
<gene>
    <name evidence="2" type="ORF">SAMN06265361_10423</name>
</gene>
<dbReference type="AlphaFoldDB" id="A0AA45WPK1"/>
<feature type="compositionally biased region" description="Polar residues" evidence="1">
    <location>
        <begin position="289"/>
        <end position="300"/>
    </location>
</feature>
<accession>A0AA45WPK1</accession>
<name>A0AA45WPK1_9BACL</name>
<proteinExistence type="predicted"/>
<comment type="caution">
    <text evidence="2">The sequence shown here is derived from an EMBL/GenBank/DDBJ whole genome shotgun (WGS) entry which is preliminary data.</text>
</comment>
<organism evidence="2 3">
    <name type="scientific">Laceyella tengchongensis</name>
    <dbReference type="NCBI Taxonomy" id="574699"/>
    <lineage>
        <taxon>Bacteria</taxon>
        <taxon>Bacillati</taxon>
        <taxon>Bacillota</taxon>
        <taxon>Bacilli</taxon>
        <taxon>Bacillales</taxon>
        <taxon>Thermoactinomycetaceae</taxon>
        <taxon>Laceyella</taxon>
    </lineage>
</organism>
<evidence type="ECO:0000256" key="1">
    <source>
        <dbReference type="SAM" id="MobiDB-lite"/>
    </source>
</evidence>
<dbReference type="Proteomes" id="UP001157946">
    <property type="component" value="Unassembled WGS sequence"/>
</dbReference>
<sequence>MTPKLPVYRDAAQTKLDWEAHRAASFEDRMQALKPYLTGYVEEKFINFRDNSSREKNEAAWLGTVGEIEFLERQVFENKQIVEVLEDDRKEKISPKLEDDVTNPDFRIDKEIYEVKAIKNTSGKSAITSQLKKANNQIKNSGYDTPTYTKDQQPQGIASLQFIGEELKLSLEEISNAITKQCSPTACRSLKEVQVYHENELILKFARNEKNRMVEVPINRVTLNQIGPKEDILIKKLSQITPQQLNRLTCKFALVEKNGDQYICVHKNDRDNPSLKQLLGIDKDHTRQTKSPSYESQMER</sequence>
<feature type="region of interest" description="Disordered" evidence="1">
    <location>
        <begin position="275"/>
        <end position="300"/>
    </location>
</feature>